<feature type="compositionally biased region" description="Basic and acidic residues" evidence="1">
    <location>
        <begin position="10"/>
        <end position="19"/>
    </location>
</feature>
<keyword evidence="3" id="KW-1185">Reference proteome</keyword>
<gene>
    <name evidence="2" type="ORF">GCM10022262_02620</name>
</gene>
<comment type="caution">
    <text evidence="2">The sequence shown here is derived from an EMBL/GenBank/DDBJ whole genome shotgun (WGS) entry which is preliminary data.</text>
</comment>
<proteinExistence type="predicted"/>
<accession>A0ABP8EPI7</accession>
<evidence type="ECO:0000256" key="1">
    <source>
        <dbReference type="SAM" id="MobiDB-lite"/>
    </source>
</evidence>
<organism evidence="2 3">
    <name type="scientific">Georgenia daeguensis</name>
    <dbReference type="NCBI Taxonomy" id="908355"/>
    <lineage>
        <taxon>Bacteria</taxon>
        <taxon>Bacillati</taxon>
        <taxon>Actinomycetota</taxon>
        <taxon>Actinomycetes</taxon>
        <taxon>Micrococcales</taxon>
        <taxon>Bogoriellaceae</taxon>
        <taxon>Georgenia</taxon>
    </lineage>
</organism>
<evidence type="ECO:0000313" key="3">
    <source>
        <dbReference type="Proteomes" id="UP001499841"/>
    </source>
</evidence>
<dbReference type="RefSeq" id="WP_345036749.1">
    <property type="nucleotide sequence ID" value="NZ_BAABBA010000001.1"/>
</dbReference>
<feature type="compositionally biased region" description="Basic and acidic residues" evidence="1">
    <location>
        <begin position="59"/>
        <end position="74"/>
    </location>
</feature>
<feature type="compositionally biased region" description="Low complexity" evidence="1">
    <location>
        <begin position="20"/>
        <end position="34"/>
    </location>
</feature>
<sequence>MSTSDSPGPVHHDPARDRASVSSPSADSPDEVPASPGPPPGSIPGQHDEVVEPATHGRHAADRRIDRTVDREPGEVSSPDEPKSPGPTPGTVPGNI</sequence>
<dbReference type="Proteomes" id="UP001499841">
    <property type="component" value="Unassembled WGS sequence"/>
</dbReference>
<reference evidence="3" key="1">
    <citation type="journal article" date="2019" name="Int. J. Syst. Evol. Microbiol.">
        <title>The Global Catalogue of Microorganisms (GCM) 10K type strain sequencing project: providing services to taxonomists for standard genome sequencing and annotation.</title>
        <authorList>
            <consortium name="The Broad Institute Genomics Platform"/>
            <consortium name="The Broad Institute Genome Sequencing Center for Infectious Disease"/>
            <person name="Wu L."/>
            <person name="Ma J."/>
        </authorList>
    </citation>
    <scope>NUCLEOTIDE SEQUENCE [LARGE SCALE GENOMIC DNA]</scope>
    <source>
        <strain evidence="3">JCM 17459</strain>
    </source>
</reference>
<evidence type="ECO:0000313" key="2">
    <source>
        <dbReference type="EMBL" id="GAA4285903.1"/>
    </source>
</evidence>
<dbReference type="EMBL" id="BAABBA010000001">
    <property type="protein sequence ID" value="GAA4285903.1"/>
    <property type="molecule type" value="Genomic_DNA"/>
</dbReference>
<protein>
    <submittedName>
        <fullName evidence="2">Uncharacterized protein</fullName>
    </submittedName>
</protein>
<name>A0ABP8EPI7_9MICO</name>
<feature type="region of interest" description="Disordered" evidence="1">
    <location>
        <begin position="1"/>
        <end position="96"/>
    </location>
</feature>